<evidence type="ECO:0000259" key="6">
    <source>
        <dbReference type="PROSITE" id="PS51471"/>
    </source>
</evidence>
<keyword evidence="7" id="KW-1185">Reference proteome</keyword>
<dbReference type="PANTHER" id="PTHR14650">
    <property type="entry name" value="PROLYL HYDROXYLASE-RELATED"/>
    <property type="match status" value="1"/>
</dbReference>
<organism evidence="7 8">
    <name type="scientific">Saccoglossus kowalevskii</name>
    <name type="common">Acorn worm</name>
    <dbReference type="NCBI Taxonomy" id="10224"/>
    <lineage>
        <taxon>Eukaryota</taxon>
        <taxon>Metazoa</taxon>
        <taxon>Hemichordata</taxon>
        <taxon>Enteropneusta</taxon>
        <taxon>Harrimaniidae</taxon>
        <taxon>Saccoglossus</taxon>
    </lineage>
</organism>
<evidence type="ECO:0000256" key="4">
    <source>
        <dbReference type="ARBA" id="ARBA00023002"/>
    </source>
</evidence>
<evidence type="ECO:0000256" key="2">
    <source>
        <dbReference type="ARBA" id="ARBA00022723"/>
    </source>
</evidence>
<proteinExistence type="predicted"/>
<dbReference type="InterPro" id="IPR005123">
    <property type="entry name" value="Oxoglu/Fe-dep_dioxygenase_dom"/>
</dbReference>
<evidence type="ECO:0000256" key="3">
    <source>
        <dbReference type="ARBA" id="ARBA00022964"/>
    </source>
</evidence>
<dbReference type="GeneID" id="100372320"/>
<name>A0ABM0M8J8_SACKO</name>
<dbReference type="PROSITE" id="PS51471">
    <property type="entry name" value="FE2OG_OXY"/>
    <property type="match status" value="1"/>
</dbReference>
<keyword evidence="4" id="KW-0560">Oxidoreductase</keyword>
<comment type="cofactor">
    <cofactor evidence="1">
        <name>L-ascorbate</name>
        <dbReference type="ChEBI" id="CHEBI:38290"/>
    </cofactor>
</comment>
<evidence type="ECO:0000256" key="5">
    <source>
        <dbReference type="ARBA" id="ARBA00023004"/>
    </source>
</evidence>
<evidence type="ECO:0000313" key="7">
    <source>
        <dbReference type="Proteomes" id="UP000694865"/>
    </source>
</evidence>
<dbReference type="InterPro" id="IPR006620">
    <property type="entry name" value="Pro_4_hyd_alph"/>
</dbReference>
<dbReference type="Pfam" id="PF13640">
    <property type="entry name" value="2OG-FeII_Oxy_3"/>
    <property type="match status" value="1"/>
</dbReference>
<dbReference type="InterPro" id="IPR044862">
    <property type="entry name" value="Pro_4_hyd_alph_FE2OG_OXY"/>
</dbReference>
<keyword evidence="5" id="KW-0408">Iron</keyword>
<protein>
    <submittedName>
        <fullName evidence="8">2-oxoglutarate and iron-dependent oxygenase domain-containing protein 3-like</fullName>
    </submittedName>
</protein>
<dbReference type="SMART" id="SM00702">
    <property type="entry name" value="P4Hc"/>
    <property type="match status" value="1"/>
</dbReference>
<dbReference type="InterPro" id="IPR039210">
    <property type="entry name" value="OGFOD3"/>
</dbReference>
<dbReference type="PANTHER" id="PTHR14650:SF1">
    <property type="entry name" value="2-OXOGLUTARATE AND IRON-DEPENDENT OXYGENASE DOMAIN-CONTAINING PROTEIN 3"/>
    <property type="match status" value="1"/>
</dbReference>
<evidence type="ECO:0000313" key="8">
    <source>
        <dbReference type="RefSeq" id="XP_006816339.1"/>
    </source>
</evidence>
<dbReference type="RefSeq" id="XP_006816339.1">
    <property type="nucleotide sequence ID" value="XM_006816276.1"/>
</dbReference>
<keyword evidence="3" id="KW-0223">Dioxygenase</keyword>
<dbReference type="Proteomes" id="UP000694865">
    <property type="component" value="Unplaced"/>
</dbReference>
<evidence type="ECO:0000256" key="1">
    <source>
        <dbReference type="ARBA" id="ARBA00001961"/>
    </source>
</evidence>
<gene>
    <name evidence="8" type="primary">LOC100372320</name>
</gene>
<reference evidence="8" key="1">
    <citation type="submission" date="2025-08" db="UniProtKB">
        <authorList>
            <consortium name="RefSeq"/>
        </authorList>
    </citation>
    <scope>IDENTIFICATION</scope>
    <source>
        <tissue evidence="8">Testes</tissue>
    </source>
</reference>
<dbReference type="Gene3D" id="2.60.120.620">
    <property type="entry name" value="q2cbj1_9rhob like domain"/>
    <property type="match status" value="1"/>
</dbReference>
<keyword evidence="2" id="KW-0479">Metal-binding</keyword>
<sequence length="257" mass="29414">MFIRSKEDFKILASQKEFYQKKTFQVSCSKDYDDFEKFPGCTPTRCGRLVIDGLITEKEARQLLQIAKNGLALGGSNGGASILDLHSGALSKGNSFINLFKYLENENLDNIFEKDDVEVYKHVKNKIKAVISREFGVTKSRLHLTHPTFFSRMNNKPAQTVHDEYWHPHIDKVTYETFDYTSLVYLTDYGKDFDGGRFVFVDKEANWTVEPRVGRLSLFTSGSENLHYVEKVSSGTRYAITVSFTCNDKHAIENPDF</sequence>
<feature type="domain" description="Fe2OG dioxygenase" evidence="6">
    <location>
        <begin position="145"/>
        <end position="248"/>
    </location>
</feature>
<accession>A0ABM0M8J8</accession>